<reference evidence="1" key="1">
    <citation type="journal article" date="2021" name="G3 (Bethesda)">
        <title>Genome and transcriptome analysis of the beet armyworm Spodoptera exigua reveals targets for pest control. .</title>
        <authorList>
            <person name="Simon S."/>
            <person name="Breeschoten T."/>
            <person name="Jansen H.J."/>
            <person name="Dirks R.P."/>
            <person name="Schranz M.E."/>
            <person name="Ros V.I.D."/>
        </authorList>
    </citation>
    <scope>NUCLEOTIDE SEQUENCE</scope>
    <source>
        <strain evidence="1">TB_SE_WUR_2020</strain>
    </source>
</reference>
<evidence type="ECO:0000313" key="1">
    <source>
        <dbReference type="EMBL" id="KAH9632277.1"/>
    </source>
</evidence>
<dbReference type="AlphaFoldDB" id="A0A922M8B9"/>
<dbReference type="Proteomes" id="UP000814243">
    <property type="component" value="Unassembled WGS sequence"/>
</dbReference>
<gene>
    <name evidence="1" type="ORF">HF086_010202</name>
</gene>
<sequence length="133" mass="15051">MAPAQKHVQMCGDEIQSGLKISPVTYDADKLNESPQYENNNTVLRNSANEKVNSDADFDISKYEAIDFKAKFRWPDLTVQILLHLVSIYGLYLTFSNQVKLLTLLFGKFGFLRGTGEVTGVASPTKYYERESF</sequence>
<evidence type="ECO:0000313" key="2">
    <source>
        <dbReference type="Proteomes" id="UP000814243"/>
    </source>
</evidence>
<protein>
    <submittedName>
        <fullName evidence="1">Uncharacterized protein</fullName>
    </submittedName>
</protein>
<comment type="caution">
    <text evidence="1">The sequence shown here is derived from an EMBL/GenBank/DDBJ whole genome shotgun (WGS) entry which is preliminary data.</text>
</comment>
<name>A0A922M8B9_SPOEX</name>
<accession>A0A922M8B9</accession>
<dbReference type="EMBL" id="JACEFF010000715">
    <property type="protein sequence ID" value="KAH9632277.1"/>
    <property type="molecule type" value="Genomic_DNA"/>
</dbReference>
<proteinExistence type="predicted"/>
<organism evidence="1 2">
    <name type="scientific">Spodoptera exigua</name>
    <name type="common">Beet armyworm</name>
    <name type="synonym">Noctua fulgens</name>
    <dbReference type="NCBI Taxonomy" id="7107"/>
    <lineage>
        <taxon>Eukaryota</taxon>
        <taxon>Metazoa</taxon>
        <taxon>Ecdysozoa</taxon>
        <taxon>Arthropoda</taxon>
        <taxon>Hexapoda</taxon>
        <taxon>Insecta</taxon>
        <taxon>Pterygota</taxon>
        <taxon>Neoptera</taxon>
        <taxon>Endopterygota</taxon>
        <taxon>Lepidoptera</taxon>
        <taxon>Glossata</taxon>
        <taxon>Ditrysia</taxon>
        <taxon>Noctuoidea</taxon>
        <taxon>Noctuidae</taxon>
        <taxon>Amphipyrinae</taxon>
        <taxon>Spodoptera</taxon>
    </lineage>
</organism>